<dbReference type="Gene3D" id="1.10.3210.10">
    <property type="entry name" value="Hypothetical protein af1432"/>
    <property type="match status" value="1"/>
</dbReference>
<organism evidence="2 3">
    <name type="scientific">Legionella londiniensis</name>
    <dbReference type="NCBI Taxonomy" id="45068"/>
    <lineage>
        <taxon>Bacteria</taxon>
        <taxon>Pseudomonadati</taxon>
        <taxon>Pseudomonadota</taxon>
        <taxon>Gammaproteobacteria</taxon>
        <taxon>Legionellales</taxon>
        <taxon>Legionellaceae</taxon>
        <taxon>Legionella</taxon>
    </lineage>
</organism>
<accession>A0A0W0VN33</accession>
<dbReference type="STRING" id="45068.Llon_1320"/>
<dbReference type="InterPro" id="IPR003607">
    <property type="entry name" value="HD/PDEase_dom"/>
</dbReference>
<dbReference type="PANTHER" id="PTHR43155:SF2">
    <property type="entry name" value="CYCLIC DI-GMP PHOSPHODIESTERASE PA4108"/>
    <property type="match status" value="1"/>
</dbReference>
<dbReference type="PANTHER" id="PTHR43155">
    <property type="entry name" value="CYCLIC DI-GMP PHOSPHODIESTERASE PA4108-RELATED"/>
    <property type="match status" value="1"/>
</dbReference>
<dbReference type="Pfam" id="PF13487">
    <property type="entry name" value="HD_5"/>
    <property type="match status" value="1"/>
</dbReference>
<evidence type="ECO:0000313" key="3">
    <source>
        <dbReference type="Proteomes" id="UP000054997"/>
    </source>
</evidence>
<dbReference type="NCBIfam" id="TIGR00277">
    <property type="entry name" value="HDIG"/>
    <property type="match status" value="1"/>
</dbReference>
<dbReference type="SUPFAM" id="SSF109604">
    <property type="entry name" value="HD-domain/PDEase-like"/>
    <property type="match status" value="1"/>
</dbReference>
<dbReference type="CDD" id="cd00077">
    <property type="entry name" value="HDc"/>
    <property type="match status" value="1"/>
</dbReference>
<dbReference type="RefSeq" id="WP_160149080.1">
    <property type="nucleotide sequence ID" value="NZ_CAAAHZ010000003.1"/>
</dbReference>
<protein>
    <submittedName>
        <fullName evidence="2">Metal dependent phosphohydrolase</fullName>
    </submittedName>
</protein>
<dbReference type="GO" id="GO:0008081">
    <property type="term" value="F:phosphoric diester hydrolase activity"/>
    <property type="evidence" value="ECO:0007669"/>
    <property type="project" value="UniProtKB-ARBA"/>
</dbReference>
<keyword evidence="2" id="KW-0378">Hydrolase</keyword>
<sequence length="214" mass="24308">MQKKYPELNVPKPRGCMEKCLIQTLEALAHMSEIHDPYTASHQKRVANLSMAIARGIGFKGRDILGIYLGAVIHDIGKIKVPAEILAYPGKLTREQFELIKKHPEDGYEIIKNIDFPWPIKDIVLLHHERLDGSGYPFGLKAKEIPVVTKIVSVADVVESMMSHRPYRPSLGVSKALDEITRYRGSLFDSEVVDVCIDIYKKNRLRFLKITKKT</sequence>
<comment type="caution">
    <text evidence="2">The sequence shown here is derived from an EMBL/GenBank/DDBJ whole genome shotgun (WGS) entry which is preliminary data.</text>
</comment>
<evidence type="ECO:0000313" key="2">
    <source>
        <dbReference type="EMBL" id="KTD21222.1"/>
    </source>
</evidence>
<dbReference type="AlphaFoldDB" id="A0A0W0VN33"/>
<dbReference type="SMART" id="SM00471">
    <property type="entry name" value="HDc"/>
    <property type="match status" value="1"/>
</dbReference>
<dbReference type="PROSITE" id="PS51832">
    <property type="entry name" value="HD_GYP"/>
    <property type="match status" value="1"/>
</dbReference>
<dbReference type="PATRIC" id="fig|45068.5.peg.1427"/>
<reference evidence="2 3" key="1">
    <citation type="submission" date="2015-11" db="EMBL/GenBank/DDBJ databases">
        <title>Genomic analysis of 38 Legionella species identifies large and diverse effector repertoires.</title>
        <authorList>
            <person name="Burstein D."/>
            <person name="Amaro F."/>
            <person name="Zusman T."/>
            <person name="Lifshitz Z."/>
            <person name="Cohen O."/>
            <person name="Gilbert J.A."/>
            <person name="Pupko T."/>
            <person name="Shuman H.A."/>
            <person name="Segal G."/>
        </authorList>
    </citation>
    <scope>NUCLEOTIDE SEQUENCE [LARGE SCALE GENOMIC DNA]</scope>
    <source>
        <strain evidence="2 3">ATCC 49505</strain>
    </source>
</reference>
<feature type="domain" description="HD-GYP" evidence="1">
    <location>
        <begin position="17"/>
        <end position="212"/>
    </location>
</feature>
<name>A0A0W0VN33_9GAMM</name>
<dbReference type="EMBL" id="LNYK01000016">
    <property type="protein sequence ID" value="KTD21222.1"/>
    <property type="molecule type" value="Genomic_DNA"/>
</dbReference>
<dbReference type="InterPro" id="IPR006675">
    <property type="entry name" value="HDIG_dom"/>
</dbReference>
<gene>
    <name evidence="2" type="ORF">Llon_1320</name>
</gene>
<keyword evidence="3" id="KW-1185">Reference proteome</keyword>
<evidence type="ECO:0000259" key="1">
    <source>
        <dbReference type="PROSITE" id="PS51832"/>
    </source>
</evidence>
<dbReference type="InterPro" id="IPR037522">
    <property type="entry name" value="HD_GYP_dom"/>
</dbReference>
<proteinExistence type="predicted"/>
<dbReference type="Proteomes" id="UP000054997">
    <property type="component" value="Unassembled WGS sequence"/>
</dbReference>